<organism evidence="2">
    <name type="scientific">marine metagenome</name>
    <dbReference type="NCBI Taxonomy" id="408172"/>
    <lineage>
        <taxon>unclassified sequences</taxon>
        <taxon>metagenomes</taxon>
        <taxon>ecological metagenomes</taxon>
    </lineage>
</organism>
<dbReference type="InterPro" id="IPR021255">
    <property type="entry name" value="DUF2807"/>
</dbReference>
<accession>A0A382UAT0</accession>
<dbReference type="Gene3D" id="2.160.20.120">
    <property type="match status" value="1"/>
</dbReference>
<protein>
    <recommendedName>
        <fullName evidence="1">Putative auto-transporter adhesin head GIN domain-containing protein</fullName>
    </recommendedName>
</protein>
<gene>
    <name evidence="2" type="ORF">METZ01_LOCUS384240</name>
</gene>
<evidence type="ECO:0000259" key="1">
    <source>
        <dbReference type="Pfam" id="PF10988"/>
    </source>
</evidence>
<reference evidence="2" key="1">
    <citation type="submission" date="2018-05" db="EMBL/GenBank/DDBJ databases">
        <authorList>
            <person name="Lanie J.A."/>
            <person name="Ng W.-L."/>
            <person name="Kazmierczak K.M."/>
            <person name="Andrzejewski T.M."/>
            <person name="Davidsen T.M."/>
            <person name="Wayne K.J."/>
            <person name="Tettelin H."/>
            <person name="Glass J.I."/>
            <person name="Rusch D."/>
            <person name="Podicherti R."/>
            <person name="Tsui H.-C.T."/>
            <person name="Winkler M.E."/>
        </authorList>
    </citation>
    <scope>NUCLEOTIDE SEQUENCE</scope>
</reference>
<feature type="non-terminal residue" evidence="2">
    <location>
        <position position="180"/>
    </location>
</feature>
<dbReference type="AlphaFoldDB" id="A0A382UAT0"/>
<name>A0A382UAT0_9ZZZZ</name>
<feature type="non-terminal residue" evidence="2">
    <location>
        <position position="1"/>
    </location>
</feature>
<sequence length="180" mass="19316">VKVFVTQENRLREAMVYAEDSILESVVTEVRGRTLVVEAGNVTRYAPRLPLIRIAFTAIEPVEVIVSSKKLGGVTIAGEGSFTGTNLEAKTFRVFSAGKGKVHLENLTADEVEVRMESDGDVTLKGGIVETLRVNLSGKGSLRAIDLPALRAHVTITGEGNAEVRAENWLEAKLSAKGGL</sequence>
<feature type="domain" description="Putative auto-transporter adhesin head GIN" evidence="1">
    <location>
        <begin position="2"/>
        <end position="178"/>
    </location>
</feature>
<proteinExistence type="predicted"/>
<evidence type="ECO:0000313" key="2">
    <source>
        <dbReference type="EMBL" id="SVD31386.1"/>
    </source>
</evidence>
<dbReference type="EMBL" id="UINC01142820">
    <property type="protein sequence ID" value="SVD31386.1"/>
    <property type="molecule type" value="Genomic_DNA"/>
</dbReference>
<dbReference type="Pfam" id="PF10988">
    <property type="entry name" value="DUF2807"/>
    <property type="match status" value="1"/>
</dbReference>